<proteinExistence type="inferred from homology"/>
<sequence>MNDRVRRCLAVVLTILMAVVVAACGGSQAGDSGRPRLAFGAAAIPASLDPRQVSPYDAQLAGLLYDSLIKRDTAGAYQPGLATEWALSEDLLSLDLTLRTGVTFQDGAPFDAAAVKANLDAAKDPATTLAGQVGPISEVEVVDDTHVRLRFSEPFSPILGVLAGEAGMMISPAALGSTDKAKTPPGAGPFTLDSFNGGTIRLSAWDGYWNKDAIRIGGIDITVFLDESARMRALRSGQIDVAGIQPQQIPEAESGRLQTVSADTADFWGVIVNTGHPQLGNPDVRRAMMLAIDRRAIADNVFAGGCTPSAQPFSPGDWANRPELDASPAAQFDPARAKQLLAEAGVPDGFSFELQSNTSTTAQQLTQVLQAQWAAIGIDVVLKPMENVQFVTARRNGEFEATMSVFITSRPDQSQFVKNFYLPDGIFNPGDFEVPGTAEQLAAASASSDVAVRQEALHRIVGDVLEAGPPVFPICARVSVWAFREGVQGVSISPLFDPELGGISVDRS</sequence>
<dbReference type="Gene3D" id="3.10.105.10">
    <property type="entry name" value="Dipeptide-binding Protein, Domain 3"/>
    <property type="match status" value="1"/>
</dbReference>
<organism evidence="6 7">
    <name type="scientific">Pseudonocardia zijingensis</name>
    <dbReference type="NCBI Taxonomy" id="153376"/>
    <lineage>
        <taxon>Bacteria</taxon>
        <taxon>Bacillati</taxon>
        <taxon>Actinomycetota</taxon>
        <taxon>Actinomycetes</taxon>
        <taxon>Pseudonocardiales</taxon>
        <taxon>Pseudonocardiaceae</taxon>
        <taxon>Pseudonocardia</taxon>
    </lineage>
</organism>
<comment type="caution">
    <text evidence="6">The sequence shown here is derived from an EMBL/GenBank/DDBJ whole genome shotgun (WGS) entry which is preliminary data.</text>
</comment>
<keyword evidence="7" id="KW-1185">Reference proteome</keyword>
<gene>
    <name evidence="6" type="ORF">GCM10009559_13230</name>
</gene>
<dbReference type="EMBL" id="BAAAHP010000036">
    <property type="protein sequence ID" value="GAA0927427.1"/>
    <property type="molecule type" value="Genomic_DNA"/>
</dbReference>
<dbReference type="PANTHER" id="PTHR30290:SF10">
    <property type="entry name" value="PERIPLASMIC OLIGOPEPTIDE-BINDING PROTEIN-RELATED"/>
    <property type="match status" value="1"/>
</dbReference>
<keyword evidence="4" id="KW-0732">Signal</keyword>
<dbReference type="PROSITE" id="PS51257">
    <property type="entry name" value="PROKAR_LIPOPROTEIN"/>
    <property type="match status" value="1"/>
</dbReference>
<reference evidence="7" key="1">
    <citation type="journal article" date="2019" name="Int. J. Syst. Evol. Microbiol.">
        <title>The Global Catalogue of Microorganisms (GCM) 10K type strain sequencing project: providing services to taxonomists for standard genome sequencing and annotation.</title>
        <authorList>
            <consortium name="The Broad Institute Genomics Platform"/>
            <consortium name="The Broad Institute Genome Sequencing Center for Infectious Disease"/>
            <person name="Wu L."/>
            <person name="Ma J."/>
        </authorList>
    </citation>
    <scope>NUCLEOTIDE SEQUENCE [LARGE SCALE GENOMIC DNA]</scope>
    <source>
        <strain evidence="7">JCM 11117</strain>
    </source>
</reference>
<dbReference type="Gene3D" id="3.40.190.10">
    <property type="entry name" value="Periplasmic binding protein-like II"/>
    <property type="match status" value="1"/>
</dbReference>
<feature type="domain" description="Solute-binding protein family 5" evidence="5">
    <location>
        <begin position="77"/>
        <end position="426"/>
    </location>
</feature>
<evidence type="ECO:0000256" key="2">
    <source>
        <dbReference type="ARBA" id="ARBA00005695"/>
    </source>
</evidence>
<evidence type="ECO:0000313" key="6">
    <source>
        <dbReference type="EMBL" id="GAA0927427.1"/>
    </source>
</evidence>
<evidence type="ECO:0000256" key="1">
    <source>
        <dbReference type="ARBA" id="ARBA00004196"/>
    </source>
</evidence>
<dbReference type="InterPro" id="IPR000914">
    <property type="entry name" value="SBP_5_dom"/>
</dbReference>
<dbReference type="PANTHER" id="PTHR30290">
    <property type="entry name" value="PERIPLASMIC BINDING COMPONENT OF ABC TRANSPORTER"/>
    <property type="match status" value="1"/>
</dbReference>
<dbReference type="RefSeq" id="WP_343940023.1">
    <property type="nucleotide sequence ID" value="NZ_BAAAHP010000036.1"/>
</dbReference>
<evidence type="ECO:0000259" key="5">
    <source>
        <dbReference type="Pfam" id="PF00496"/>
    </source>
</evidence>
<protein>
    <submittedName>
        <fullName evidence="6">ABC transporter substrate-binding protein</fullName>
    </submittedName>
</protein>
<evidence type="ECO:0000256" key="4">
    <source>
        <dbReference type="ARBA" id="ARBA00022729"/>
    </source>
</evidence>
<dbReference type="InterPro" id="IPR039424">
    <property type="entry name" value="SBP_5"/>
</dbReference>
<comment type="similarity">
    <text evidence="2">Belongs to the bacterial solute-binding protein 5 family.</text>
</comment>
<dbReference type="SUPFAM" id="SSF53850">
    <property type="entry name" value="Periplasmic binding protein-like II"/>
    <property type="match status" value="1"/>
</dbReference>
<name>A0ABP3ZWE8_9PSEU</name>
<accession>A0ABP3ZWE8</accession>
<dbReference type="Pfam" id="PF00496">
    <property type="entry name" value="SBP_bac_5"/>
    <property type="match status" value="1"/>
</dbReference>
<dbReference type="InterPro" id="IPR030678">
    <property type="entry name" value="Peptide/Ni-bd"/>
</dbReference>
<dbReference type="Proteomes" id="UP001499967">
    <property type="component" value="Unassembled WGS sequence"/>
</dbReference>
<comment type="subcellular location">
    <subcellularLocation>
        <location evidence="1">Cell envelope</location>
    </subcellularLocation>
</comment>
<evidence type="ECO:0000256" key="3">
    <source>
        <dbReference type="ARBA" id="ARBA00022448"/>
    </source>
</evidence>
<dbReference type="PIRSF" id="PIRSF002741">
    <property type="entry name" value="MppA"/>
    <property type="match status" value="1"/>
</dbReference>
<keyword evidence="3" id="KW-0813">Transport</keyword>
<evidence type="ECO:0000313" key="7">
    <source>
        <dbReference type="Proteomes" id="UP001499967"/>
    </source>
</evidence>